<dbReference type="Proteomes" id="UP000008021">
    <property type="component" value="Chromosome 6"/>
</dbReference>
<proteinExistence type="predicted"/>
<evidence type="ECO:0000313" key="2">
    <source>
        <dbReference type="Proteomes" id="UP000008021"/>
    </source>
</evidence>
<accession>A0A0E0E1M3</accession>
<dbReference type="Gramene" id="OMERI06G15460.1">
    <property type="protein sequence ID" value="OMERI06G15460.1"/>
    <property type="gene ID" value="OMERI06G15460"/>
</dbReference>
<sequence>MWWSTDNGVLLRSRASSRGEEDDDDEEALRWTALEKLPTYDRVRRAVLPVVDERRALLERLVRVAEDDNERFLLKLKERIDRRVLVGIDIPTIEVRFEHLEAEVAGLPTVLNSMTNNLEGAENALGILPNKKQTMPILHVVSGSVKHRRMTLPLGPPRSGKTTLLLALAGRLGKDIKMFELCGGSYRPG</sequence>
<dbReference type="SUPFAM" id="SSF52540">
    <property type="entry name" value="P-loop containing nucleoside triphosphate hydrolases"/>
    <property type="match status" value="1"/>
</dbReference>
<dbReference type="PANTHER" id="PTHR48040">
    <property type="entry name" value="PLEIOTROPIC DRUG RESISTANCE PROTEIN 1-LIKE ISOFORM X1"/>
    <property type="match status" value="1"/>
</dbReference>
<dbReference type="AlphaFoldDB" id="A0A0E0E1M3"/>
<organism evidence="1">
    <name type="scientific">Oryza meridionalis</name>
    <dbReference type="NCBI Taxonomy" id="40149"/>
    <lineage>
        <taxon>Eukaryota</taxon>
        <taxon>Viridiplantae</taxon>
        <taxon>Streptophyta</taxon>
        <taxon>Embryophyta</taxon>
        <taxon>Tracheophyta</taxon>
        <taxon>Spermatophyta</taxon>
        <taxon>Magnoliopsida</taxon>
        <taxon>Liliopsida</taxon>
        <taxon>Poales</taxon>
        <taxon>Poaceae</taxon>
        <taxon>BOP clade</taxon>
        <taxon>Oryzoideae</taxon>
        <taxon>Oryzeae</taxon>
        <taxon>Oryzinae</taxon>
        <taxon>Oryza</taxon>
    </lineage>
</organism>
<keyword evidence="2" id="KW-1185">Reference proteome</keyword>
<reference evidence="1" key="2">
    <citation type="submission" date="2018-05" db="EMBL/GenBank/DDBJ databases">
        <title>OmerRS3 (Oryza meridionalis Reference Sequence Version 3).</title>
        <authorList>
            <person name="Zhang J."/>
            <person name="Kudrna D."/>
            <person name="Lee S."/>
            <person name="Talag J."/>
            <person name="Welchert J."/>
            <person name="Wing R.A."/>
        </authorList>
    </citation>
    <scope>NUCLEOTIDE SEQUENCE [LARGE SCALE GENOMIC DNA]</scope>
    <source>
        <strain evidence="1">cv. OR44</strain>
    </source>
</reference>
<dbReference type="HOGENOM" id="CLU_1443182_0_0_1"/>
<protein>
    <recommendedName>
        <fullName evidence="3">ABC-transporter N-terminal domain-containing protein</fullName>
    </recommendedName>
</protein>
<dbReference type="Gene3D" id="3.40.50.300">
    <property type="entry name" value="P-loop containing nucleotide triphosphate hydrolases"/>
    <property type="match status" value="1"/>
</dbReference>
<evidence type="ECO:0008006" key="3">
    <source>
        <dbReference type="Google" id="ProtNLM"/>
    </source>
</evidence>
<name>A0A0E0E1M3_9ORYZ</name>
<dbReference type="STRING" id="40149.A0A0E0E1M3"/>
<evidence type="ECO:0000313" key="1">
    <source>
        <dbReference type="EnsemblPlants" id="OMERI06G15460.1"/>
    </source>
</evidence>
<dbReference type="EnsemblPlants" id="OMERI06G15460.1">
    <property type="protein sequence ID" value="OMERI06G15460.1"/>
    <property type="gene ID" value="OMERI06G15460"/>
</dbReference>
<reference evidence="1" key="1">
    <citation type="submission" date="2015-04" db="UniProtKB">
        <authorList>
            <consortium name="EnsemblPlants"/>
        </authorList>
    </citation>
    <scope>IDENTIFICATION</scope>
</reference>
<dbReference type="eggNOG" id="KOG0065">
    <property type="taxonomic scope" value="Eukaryota"/>
</dbReference>
<dbReference type="InterPro" id="IPR027417">
    <property type="entry name" value="P-loop_NTPase"/>
</dbReference>
<dbReference type="PANTHER" id="PTHR48040:SF35">
    <property type="entry name" value="ABC TRANSPORTER G FAMILY MEMBER 39-LIKE"/>
    <property type="match status" value="1"/>
</dbReference>